<dbReference type="GO" id="GO:0016881">
    <property type="term" value="F:acid-amino acid ligase activity"/>
    <property type="evidence" value="ECO:0007669"/>
    <property type="project" value="UniProtKB-ARBA"/>
</dbReference>
<dbReference type="InterPro" id="IPR016181">
    <property type="entry name" value="Acyl_CoA_acyltransferase"/>
</dbReference>
<accession>K1DYY2</accession>
<dbReference type="EMBL" id="ALWX01000085">
    <property type="protein sequence ID" value="EKA60006.1"/>
    <property type="molecule type" value="Genomic_DNA"/>
</dbReference>
<reference evidence="7 9" key="2">
    <citation type="journal article" date="2012" name="J. Bacteriol.">
        <title>Genome Sequence of Janibacter hoylei MTCC8307, Isolated from the Stratospheric Air.</title>
        <authorList>
            <person name="Pawar S.P."/>
            <person name="Dhotre D.P."/>
            <person name="Shetty S.A."/>
            <person name="Chowdhury S.P."/>
            <person name="Chaudhari B.L."/>
            <person name="Shouche Y.S."/>
        </authorList>
    </citation>
    <scope>NUCLEOTIDE SEQUENCE [LARGE SCALE GENOMIC DNA]</scope>
    <source>
        <strain evidence="7 9">PVAS-1</strain>
    </source>
</reference>
<dbReference type="Gene3D" id="6.10.250.3370">
    <property type="match status" value="1"/>
</dbReference>
<dbReference type="InterPro" id="IPR022770">
    <property type="entry name" value="IucA/IucC-like_C"/>
</dbReference>
<dbReference type="SUPFAM" id="SSF55729">
    <property type="entry name" value="Acyl-CoA N-acyltransferases (Nat)"/>
    <property type="match status" value="1"/>
</dbReference>
<dbReference type="PATRIC" id="fig|1210046.3.peg.2924"/>
<dbReference type="SMART" id="SM01006">
    <property type="entry name" value="AlcB"/>
    <property type="match status" value="1"/>
</dbReference>
<dbReference type="RefSeq" id="WP_007929621.1">
    <property type="nucleotide sequence ID" value="NZ_ALWX01000085.1"/>
</dbReference>
<comment type="function">
    <text evidence="1">Acyltransferase required for the direct transfer of medium- to long-chain fatty acyl moieties from a carrier protein (MbtL) on to the epsilon-amino group of lysine residue in the mycobactin core.</text>
</comment>
<protein>
    <recommendedName>
        <fullName evidence="4">Lysine N-acyltransferase MbtK</fullName>
    </recommendedName>
    <alternativeName>
        <fullName evidence="5">Mycobactin synthase protein K</fullName>
    </alternativeName>
</protein>
<evidence type="ECO:0000313" key="7">
    <source>
        <dbReference type="EMBL" id="EKA60006.1"/>
    </source>
</evidence>
<reference evidence="8 10" key="1">
    <citation type="journal article" date="2009" name="Int. J. Syst. Evol. Microbiol.">
        <title>Janibacter hoylei sp. nov., Bacillus isronensis sp. nov. and Bacillus aryabhattai sp. nov., isolated from cryotubes used for collecting air from the upper atmosphere.</title>
        <authorList>
            <person name="Shivaji S."/>
            <person name="Chaturvedi P."/>
            <person name="Begum Z."/>
            <person name="Pindi P.K."/>
            <person name="Manorama R."/>
            <person name="Padmanaban D.A."/>
            <person name="Shouche Y.S."/>
            <person name="Pawar S."/>
            <person name="Vaishampayan P."/>
            <person name="Dutt C.B."/>
            <person name="Datta G.N."/>
            <person name="Manchanda R.K."/>
            <person name="Rao U.R."/>
            <person name="Bhargava P.M."/>
            <person name="Narlikar J.V."/>
        </authorList>
    </citation>
    <scope>NUCLEOTIDE SEQUENCE [LARGE SCALE GENOMIC DNA]</scope>
    <source>
        <strain evidence="8 10">PVAS-1</strain>
    </source>
</reference>
<dbReference type="GO" id="GO:0016746">
    <property type="term" value="F:acyltransferase activity"/>
    <property type="evidence" value="ECO:0007669"/>
    <property type="project" value="InterPro"/>
</dbReference>
<dbReference type="Pfam" id="PF13523">
    <property type="entry name" value="Acetyltransf_8"/>
    <property type="match status" value="1"/>
</dbReference>
<feature type="domain" description="Acyltransferase MbtK/IucB-like conserved" evidence="6">
    <location>
        <begin position="16"/>
        <end position="63"/>
    </location>
</feature>
<dbReference type="Gene3D" id="3.40.630.30">
    <property type="match status" value="1"/>
</dbReference>
<evidence type="ECO:0000259" key="6">
    <source>
        <dbReference type="SMART" id="SM01006"/>
    </source>
</evidence>
<evidence type="ECO:0000256" key="3">
    <source>
        <dbReference type="ARBA" id="ARBA00007832"/>
    </source>
</evidence>
<comment type="similarity">
    <text evidence="3">Belongs to the IucA/IucC family.</text>
</comment>
<dbReference type="Proteomes" id="UP000288711">
    <property type="component" value="Unassembled WGS sequence"/>
</dbReference>
<proteinExistence type="inferred from homology"/>
<dbReference type="Pfam" id="PF04183">
    <property type="entry name" value="IucA_IucC"/>
    <property type="match status" value="1"/>
</dbReference>
<evidence type="ECO:0000256" key="1">
    <source>
        <dbReference type="ARBA" id="ARBA00003818"/>
    </source>
</evidence>
<gene>
    <name evidence="7" type="ORF">B277_15224</name>
    <name evidence="8" type="ORF">CWN80_11940</name>
</gene>
<evidence type="ECO:0000256" key="2">
    <source>
        <dbReference type="ARBA" id="ARBA00005102"/>
    </source>
</evidence>
<evidence type="ECO:0000313" key="8">
    <source>
        <dbReference type="EMBL" id="RWU82842.1"/>
    </source>
</evidence>
<dbReference type="InterPro" id="IPR037455">
    <property type="entry name" value="LucA/IucC-like"/>
</dbReference>
<evidence type="ECO:0000256" key="4">
    <source>
        <dbReference type="ARBA" id="ARBA00020586"/>
    </source>
</evidence>
<evidence type="ECO:0000313" key="10">
    <source>
        <dbReference type="Proteomes" id="UP000288711"/>
    </source>
</evidence>
<dbReference type="Pfam" id="PF06276">
    <property type="entry name" value="FhuF"/>
    <property type="match status" value="1"/>
</dbReference>
<sequence>MTPFALLTPVGRVTIEPVVPAEHADLLHDWVTHPKSAFWGMQGYTPEQTRAAFDEIDADQHHDAWLGRVDGIPTFLTETYDPAHSVLAAHYRVTPGQLGMHVLVAPTDTPVSGLTSQVFRAVMHFCFRDPATTEVVVEPDARNHAIHAKNAAAGFVVDRRISLPDKQALLSFCTVADFAASELERGTQELPSPDVAHLEPGVMARAHRHVAAKAIGEFTHERLLEPEPTADGRWTISAGAARYTFSATRHALEHWRVDPASIERTVDGSPTEVDALVVVSDLHEDLGIPDHLRSTYLEELSGTLASLAFKWHHGRRTSRDLVDADFQTIESAMTEGHPAFVANNGRIGFSATDHEAYSPEAGADVRMQWIAVRRTVAHLSLADGMTEEDLYAGELDPADRERFSLRLEAKGVDPADYLLMPVHPWQWDHKLAVTFAADIARRDVVHLGTTHDRYRAQQSIRTFFNTSRPERHYVKTALAIQNMGFLRGLSPTYMAATPAINDWVAGVVAADQELADCGFKVLREVAAVGYTGDAYHQLGSPSAHTKMVAALWRESPVPKLAAGERLQSLTGLLHRDAEGTALITELIAASPIGATEWVRRMLRAYLRPVVHCLGVHDLAFMPHGENLILVLEDHVPTGVYMKDIGEEVVVMSDRELPPEVERIRHVLDPQVQSLSVLTDVLDGVLRFVAEILADDGVLTGKDFWGLVAECITEHAADHPRAARLDLLRPTFEHSCLNRLQLRNTLQMVDLSDPEGSLIRVGDLDNPLHAATLRDGRFATSSGNVGGGSVSRDVAG</sequence>
<dbReference type="InterPro" id="IPR019432">
    <property type="entry name" value="Acyltransferase_MbtK/IucB-like"/>
</dbReference>
<keyword evidence="10" id="KW-1185">Reference proteome</keyword>
<comment type="caution">
    <text evidence="7">The sequence shown here is derived from an EMBL/GenBank/DDBJ whole genome shotgun (WGS) entry which is preliminary data.</text>
</comment>
<dbReference type="Proteomes" id="UP000004474">
    <property type="component" value="Unassembled WGS sequence"/>
</dbReference>
<dbReference type="InterPro" id="IPR007310">
    <property type="entry name" value="Aerobactin_biosyn_IucA/IucC_N"/>
</dbReference>
<dbReference type="OrthoDB" id="495728at2"/>
<evidence type="ECO:0000256" key="5">
    <source>
        <dbReference type="ARBA" id="ARBA00031122"/>
    </source>
</evidence>
<dbReference type="PANTHER" id="PTHR34384">
    <property type="entry name" value="L-2,3-DIAMINOPROPANOATE--CITRATE LIGASE"/>
    <property type="match status" value="1"/>
</dbReference>
<organism evidence="7 9">
    <name type="scientific">Janibacter hoylei PVAS-1</name>
    <dbReference type="NCBI Taxonomy" id="1210046"/>
    <lineage>
        <taxon>Bacteria</taxon>
        <taxon>Bacillati</taxon>
        <taxon>Actinomycetota</taxon>
        <taxon>Actinomycetes</taxon>
        <taxon>Micrococcales</taxon>
        <taxon>Intrasporangiaceae</taxon>
        <taxon>Janibacter</taxon>
    </lineage>
</organism>
<dbReference type="Gene3D" id="3.30.310.280">
    <property type="match status" value="1"/>
</dbReference>
<dbReference type="STRING" id="1210046.B277_15224"/>
<name>K1DYY2_9MICO</name>
<evidence type="ECO:0000313" key="9">
    <source>
        <dbReference type="Proteomes" id="UP000004474"/>
    </source>
</evidence>
<dbReference type="EMBL" id="PIPF01000010">
    <property type="protein sequence ID" value="RWU82842.1"/>
    <property type="molecule type" value="Genomic_DNA"/>
</dbReference>
<dbReference type="UniPathway" id="UPA00011"/>
<dbReference type="GO" id="GO:0019290">
    <property type="term" value="P:siderophore biosynthetic process"/>
    <property type="evidence" value="ECO:0007669"/>
    <property type="project" value="InterPro"/>
</dbReference>
<dbReference type="AlphaFoldDB" id="K1DYY2"/>
<comment type="pathway">
    <text evidence="2">Siderophore biosynthesis; mycobactin biosynthesis.</text>
</comment>
<reference evidence="8" key="3">
    <citation type="submission" date="2017-11" db="EMBL/GenBank/DDBJ databases">
        <authorList>
            <person name="Seuylemezian A."/>
            <person name="Cooper K."/>
            <person name="Vaishampayan P."/>
        </authorList>
    </citation>
    <scope>NUCLEOTIDE SEQUENCE</scope>
    <source>
        <strain evidence="8">PVAS-1</strain>
    </source>
</reference>
<dbReference type="eggNOG" id="COG4264">
    <property type="taxonomic scope" value="Bacteria"/>
</dbReference>
<dbReference type="Gene3D" id="1.10.510.40">
    <property type="match status" value="1"/>
</dbReference>
<dbReference type="PANTHER" id="PTHR34384:SF6">
    <property type="entry name" value="STAPHYLOFERRIN B SYNTHASE"/>
    <property type="match status" value="1"/>
</dbReference>